<evidence type="ECO:0000313" key="2">
    <source>
        <dbReference type="EMBL" id="CAE09668.1"/>
    </source>
</evidence>
<dbReference type="HOGENOM" id="CLU_122738_0_0_7"/>
<dbReference type="AlphaFoldDB" id="Q7MSE7"/>
<keyword evidence="1" id="KW-1133">Transmembrane helix</keyword>
<sequence>MKRSGFTMIELVFIIVILGILAAIAVPKMAASRDDAVAVAIKSDIGTMTQAIPAMYMSQGSLTSIGQAVNLDTSRWSGATGLTVTSVLASATSGGTACATVEYTTAIAADATADSTITAGDTIVRVTVIPTGSCSVLRGMFGGTASGNFVQRINLASSGIKFN</sequence>
<dbReference type="eggNOG" id="COG2165">
    <property type="taxonomic scope" value="Bacteria"/>
</dbReference>
<feature type="transmembrane region" description="Helical" evidence="1">
    <location>
        <begin position="6"/>
        <end position="26"/>
    </location>
</feature>
<keyword evidence="1" id="KW-0812">Transmembrane</keyword>
<dbReference type="Proteomes" id="UP000000422">
    <property type="component" value="Chromosome"/>
</dbReference>
<protein>
    <submittedName>
        <fullName evidence="2">Uncharacterized protein</fullName>
    </submittedName>
</protein>
<dbReference type="KEGG" id="wsu:WS0532"/>
<gene>
    <name evidence="2" type="ordered locus">WS0532</name>
</gene>
<dbReference type="STRING" id="273121.WS0532"/>
<name>Q7MSE7_WOLSU</name>
<accession>Q7MSE7</accession>
<dbReference type="Gene3D" id="3.30.700.10">
    <property type="entry name" value="Glycoprotein, Type 4 Pilin"/>
    <property type="match status" value="1"/>
</dbReference>
<keyword evidence="3" id="KW-1185">Reference proteome</keyword>
<proteinExistence type="predicted"/>
<organism evidence="3">
    <name type="scientific">Wolinella succinogenes (strain ATCC 29543 / DSM 1740 / CCUG 13145 / JCM 31913 / LMG 7466 / NCTC 11488 / FDC 602W)</name>
    <name type="common">Vibrio succinogenes</name>
    <dbReference type="NCBI Taxonomy" id="273121"/>
    <lineage>
        <taxon>Bacteria</taxon>
        <taxon>Pseudomonadati</taxon>
        <taxon>Campylobacterota</taxon>
        <taxon>Epsilonproteobacteria</taxon>
        <taxon>Campylobacterales</taxon>
        <taxon>Helicobacteraceae</taxon>
        <taxon>Wolinella</taxon>
    </lineage>
</organism>
<dbReference type="EMBL" id="BX571658">
    <property type="protein sequence ID" value="CAE09668.1"/>
    <property type="molecule type" value="Genomic_DNA"/>
</dbReference>
<dbReference type="RefSeq" id="WP_011138468.1">
    <property type="nucleotide sequence ID" value="NC_005090.1"/>
</dbReference>
<dbReference type="Pfam" id="PF07963">
    <property type="entry name" value="N_methyl"/>
    <property type="match status" value="1"/>
</dbReference>
<dbReference type="InterPro" id="IPR045584">
    <property type="entry name" value="Pilin-like"/>
</dbReference>
<reference evidence="2 3" key="1">
    <citation type="journal article" date="2003" name="Proc. Natl. Acad. Sci. U.S.A.">
        <title>Complete genome sequence and analysis of Wolinella succinogenes.</title>
        <authorList>
            <person name="Baar C."/>
            <person name="Eppinger M."/>
            <person name="Raddatz G."/>
            <person name="Simon JM."/>
            <person name="Lanz C."/>
            <person name="Klimmek O."/>
            <person name="Nandakumar R."/>
            <person name="Gross R."/>
            <person name="Rosinus A."/>
            <person name="Keller H."/>
            <person name="Jagtap P."/>
            <person name="Linke B."/>
            <person name="Meyer F."/>
            <person name="Lederer H."/>
            <person name="Schuster S.C."/>
        </authorList>
    </citation>
    <scope>NUCLEOTIDE SEQUENCE [LARGE SCALE GENOMIC DNA]</scope>
    <source>
        <strain evidence="3">ATCC 29543 / DSM 1740 / CCUG 13145 / JCM 31913 / LMG 7466 / NCTC 11488 / FDC 602W</strain>
    </source>
</reference>
<evidence type="ECO:0000256" key="1">
    <source>
        <dbReference type="SAM" id="Phobius"/>
    </source>
</evidence>
<evidence type="ECO:0000313" key="3">
    <source>
        <dbReference type="Proteomes" id="UP000000422"/>
    </source>
</evidence>
<dbReference type="InterPro" id="IPR012902">
    <property type="entry name" value="N_methyl_site"/>
</dbReference>
<dbReference type="SUPFAM" id="SSF54523">
    <property type="entry name" value="Pili subunits"/>
    <property type="match status" value="1"/>
</dbReference>
<dbReference type="NCBIfam" id="TIGR02532">
    <property type="entry name" value="IV_pilin_GFxxxE"/>
    <property type="match status" value="1"/>
</dbReference>
<keyword evidence="1" id="KW-0472">Membrane</keyword>